<accession>A0A1F6CHF2</accession>
<comment type="caution">
    <text evidence="2">The sequence shown here is derived from an EMBL/GenBank/DDBJ whole genome shotgun (WGS) entry which is preliminary data.</text>
</comment>
<dbReference type="PANTHER" id="PTHR12993:SF11">
    <property type="entry name" value="N-ACETYLGLUCOSAMINYL-PHOSPHATIDYLINOSITOL DE-N-ACETYLASE"/>
    <property type="match status" value="1"/>
</dbReference>
<dbReference type="GO" id="GO:0016811">
    <property type="term" value="F:hydrolase activity, acting on carbon-nitrogen (but not peptide) bonds, in linear amides"/>
    <property type="evidence" value="ECO:0007669"/>
    <property type="project" value="TreeGrafter"/>
</dbReference>
<dbReference type="Pfam" id="PF02585">
    <property type="entry name" value="PIG-L"/>
    <property type="match status" value="1"/>
</dbReference>
<feature type="region of interest" description="Disordered" evidence="1">
    <location>
        <begin position="1"/>
        <end position="26"/>
    </location>
</feature>
<dbReference type="SUPFAM" id="SSF102588">
    <property type="entry name" value="LmbE-like"/>
    <property type="match status" value="1"/>
</dbReference>
<dbReference type="AlphaFoldDB" id="A0A1F6CHF2"/>
<dbReference type="Proteomes" id="UP000178606">
    <property type="component" value="Unassembled WGS sequence"/>
</dbReference>
<proteinExistence type="predicted"/>
<reference evidence="2 3" key="1">
    <citation type="journal article" date="2016" name="Nat. Commun.">
        <title>Thousands of microbial genomes shed light on interconnected biogeochemical processes in an aquifer system.</title>
        <authorList>
            <person name="Anantharaman K."/>
            <person name="Brown C.T."/>
            <person name="Hug L.A."/>
            <person name="Sharon I."/>
            <person name="Castelle C.J."/>
            <person name="Probst A.J."/>
            <person name="Thomas B.C."/>
            <person name="Singh A."/>
            <person name="Wilkins M.J."/>
            <person name="Karaoz U."/>
            <person name="Brodie E.L."/>
            <person name="Williams K.H."/>
            <person name="Hubbard S.S."/>
            <person name="Banfield J.F."/>
        </authorList>
    </citation>
    <scope>NUCLEOTIDE SEQUENCE [LARGE SCALE GENOMIC DNA]</scope>
    <source>
        <strain evidence="3">RIFCSPLOWO2_12_FULL_64_10</strain>
    </source>
</reference>
<sequence>MSNTTGKYGTPLGDVTVERPAPGKPHRGKILAAVQAHADDIPLFCGGAIAKLIDEGYTGYLIQTTNDEKCGPTKSLGQTILSNEREVEDLARALGLKDAFFLGYRNHFMDEAAATELRARLVFLFRALKVDTVFTFNPWGHDEENPDHYVTGHAVEAARWMAGMDKDYPEHLAAGLSPHSVKERYYWVVRPGQPYNRVVDISAYTDQKVAAMSVNKSQGPAGANGSRLRARLAGQGLRLPALDGDDEAADRAYIRLFGLREYQRLGQEYGLDCAEAFYVPPAVTFIGAVGRDEVQRYVAQNAVPIKSS</sequence>
<organism evidence="2 3">
    <name type="scientific">Handelsmanbacteria sp. (strain RIFCSPLOWO2_12_FULL_64_10)</name>
    <dbReference type="NCBI Taxonomy" id="1817868"/>
    <lineage>
        <taxon>Bacteria</taxon>
        <taxon>Candidatus Handelsmaniibacteriota</taxon>
    </lineage>
</organism>
<dbReference type="InterPro" id="IPR024078">
    <property type="entry name" value="LmbE-like_dom_sf"/>
</dbReference>
<dbReference type="InterPro" id="IPR003737">
    <property type="entry name" value="GlcNAc_PI_deacetylase-related"/>
</dbReference>
<dbReference type="EMBL" id="MFKF01000246">
    <property type="protein sequence ID" value="OGG48558.1"/>
    <property type="molecule type" value="Genomic_DNA"/>
</dbReference>
<protein>
    <recommendedName>
        <fullName evidence="4">GlcNAc-PI de-N-acetylase</fullName>
    </recommendedName>
</protein>
<evidence type="ECO:0000313" key="3">
    <source>
        <dbReference type="Proteomes" id="UP000178606"/>
    </source>
</evidence>
<name>A0A1F6CHF2_HANXR</name>
<evidence type="ECO:0000256" key="1">
    <source>
        <dbReference type="SAM" id="MobiDB-lite"/>
    </source>
</evidence>
<dbReference type="Gene3D" id="3.40.50.10320">
    <property type="entry name" value="LmbE-like"/>
    <property type="match status" value="1"/>
</dbReference>
<gene>
    <name evidence="2" type="ORF">A3F84_24000</name>
</gene>
<dbReference type="PANTHER" id="PTHR12993">
    <property type="entry name" value="N-ACETYLGLUCOSAMINYL-PHOSPHATIDYLINOSITOL DE-N-ACETYLASE-RELATED"/>
    <property type="match status" value="1"/>
</dbReference>
<evidence type="ECO:0008006" key="4">
    <source>
        <dbReference type="Google" id="ProtNLM"/>
    </source>
</evidence>
<evidence type="ECO:0000313" key="2">
    <source>
        <dbReference type="EMBL" id="OGG48558.1"/>
    </source>
</evidence>